<dbReference type="Gene3D" id="2.120.10.80">
    <property type="entry name" value="Kelch-type beta propeller"/>
    <property type="match status" value="1"/>
</dbReference>
<evidence type="ECO:0000259" key="3">
    <source>
        <dbReference type="Pfam" id="PF00646"/>
    </source>
</evidence>
<dbReference type="Pfam" id="PF24681">
    <property type="entry name" value="Kelch_KLHDC2_KLHL20_DRC7"/>
    <property type="match status" value="1"/>
</dbReference>
<dbReference type="EnsemblPlants" id="ORUFI02G18530.1">
    <property type="protein sequence ID" value="ORUFI02G18530.1"/>
    <property type="gene ID" value="ORUFI02G18530"/>
</dbReference>
<keyword evidence="5" id="KW-1185">Reference proteome</keyword>
<dbReference type="Proteomes" id="UP000008022">
    <property type="component" value="Unassembled WGS sequence"/>
</dbReference>
<dbReference type="eggNOG" id="KOG1072">
    <property type="taxonomic scope" value="Eukaryota"/>
</dbReference>
<dbReference type="PANTHER" id="PTHR46344">
    <property type="entry name" value="OS02G0202900 PROTEIN"/>
    <property type="match status" value="1"/>
</dbReference>
<name>A0A0E0NF98_ORYRU</name>
<keyword evidence="2" id="KW-0677">Repeat</keyword>
<evidence type="ECO:0000256" key="1">
    <source>
        <dbReference type="ARBA" id="ARBA00022441"/>
    </source>
</evidence>
<dbReference type="HOGENOM" id="CLU_028510_3_0_1"/>
<reference evidence="5" key="1">
    <citation type="submission" date="2013-06" db="EMBL/GenBank/DDBJ databases">
        <authorList>
            <person name="Zhao Q."/>
        </authorList>
    </citation>
    <scope>NUCLEOTIDE SEQUENCE</scope>
    <source>
        <strain evidence="5">cv. W1943</strain>
    </source>
</reference>
<dbReference type="Pfam" id="PF00646">
    <property type="entry name" value="F-box"/>
    <property type="match status" value="1"/>
</dbReference>
<dbReference type="SMART" id="SM00612">
    <property type="entry name" value="Kelch"/>
    <property type="match status" value="3"/>
</dbReference>
<protein>
    <recommendedName>
        <fullName evidence="3">F-box domain-containing protein</fullName>
    </recommendedName>
</protein>
<evidence type="ECO:0000256" key="2">
    <source>
        <dbReference type="ARBA" id="ARBA00022737"/>
    </source>
</evidence>
<feature type="domain" description="F-box" evidence="3">
    <location>
        <begin position="135"/>
        <end position="173"/>
    </location>
</feature>
<proteinExistence type="predicted"/>
<dbReference type="AlphaFoldDB" id="A0A0E0NF98"/>
<evidence type="ECO:0000313" key="4">
    <source>
        <dbReference type="EnsemblPlants" id="ORUFI02G18530.1"/>
    </source>
</evidence>
<dbReference type="OMA" id="CAGMQLK"/>
<reference evidence="4" key="2">
    <citation type="submission" date="2015-06" db="UniProtKB">
        <authorList>
            <consortium name="EnsemblPlants"/>
        </authorList>
    </citation>
    <scope>IDENTIFICATION</scope>
</reference>
<keyword evidence="1" id="KW-0880">Kelch repeat</keyword>
<accession>A0A0E0NF98</accession>
<dbReference type="CDD" id="cd22152">
    <property type="entry name" value="F-box_AtAFR-like"/>
    <property type="match status" value="1"/>
</dbReference>
<dbReference type="STRING" id="4529.A0A0E0NF98"/>
<dbReference type="InterPro" id="IPR006652">
    <property type="entry name" value="Kelch_1"/>
</dbReference>
<dbReference type="InterPro" id="IPR015915">
    <property type="entry name" value="Kelch-typ_b-propeller"/>
</dbReference>
<dbReference type="PANTHER" id="PTHR46344:SF1">
    <property type="entry name" value="OS02G0504900 PROTEIN"/>
    <property type="match status" value="1"/>
</dbReference>
<evidence type="ECO:0000313" key="5">
    <source>
        <dbReference type="Proteomes" id="UP000008022"/>
    </source>
</evidence>
<dbReference type="InterPro" id="IPR001810">
    <property type="entry name" value="F-box_dom"/>
</dbReference>
<dbReference type="SUPFAM" id="SSF117281">
    <property type="entry name" value="Kelch motif"/>
    <property type="match status" value="1"/>
</dbReference>
<organism evidence="4 5">
    <name type="scientific">Oryza rufipogon</name>
    <name type="common">Brownbeard rice</name>
    <name type="synonym">Asian wild rice</name>
    <dbReference type="NCBI Taxonomy" id="4529"/>
    <lineage>
        <taxon>Eukaryota</taxon>
        <taxon>Viridiplantae</taxon>
        <taxon>Streptophyta</taxon>
        <taxon>Embryophyta</taxon>
        <taxon>Tracheophyta</taxon>
        <taxon>Spermatophyta</taxon>
        <taxon>Magnoliopsida</taxon>
        <taxon>Liliopsida</taxon>
        <taxon>Poales</taxon>
        <taxon>Poaceae</taxon>
        <taxon>BOP clade</taxon>
        <taxon>Oryzoideae</taxon>
        <taxon>Oryzeae</taxon>
        <taxon>Oryzinae</taxon>
        <taxon>Oryza</taxon>
    </lineage>
</organism>
<sequence>MAIDNCAMCVGGKGFYLNSKETSDPSRKNHSKVSQYRMAFDTPRITKTETSKLKNLISASFKPLSLTIPIGDGEAKIELRSQECTMLTLVGTRDSFAQSQAQLCAGMQLKAPTRAKYSQGFMPIGESDAYCALIPGLPEDLAKICLALVPRSQFPVMGSVSKRWMSFLESKEFIAVRKEVGKLEEWVYVLTADAGSKGSHWEVLGCSGQKHSPLPPMPGPTKAGFGVVVLDGKLFVIAGYAADHGKECVSDEVYRYDSCLNRWVELSKMNVARCDFACAEVNGMIYVAGGFGPNGDSLSSVEVYDAEQNKWTLIESLRRPRWGCFACSFEGKLYVMGGRSRFTIGNTRFVDVYNPNDNAWGEVKNGCVMVTAHAVLDKKLFCIEWKNQRSLAVFNPADNSWQKVPVPLTGSSSTRFCFGIHDGKLLLFSLDEEPCYKTLMYDPAAPTGSEWCTSELKPPGLCLCSVTIRA</sequence>
<dbReference type="Gramene" id="ORUFI02G18530.1">
    <property type="protein sequence ID" value="ORUFI02G18530.1"/>
    <property type="gene ID" value="ORUFI02G18530"/>
</dbReference>